<dbReference type="EMBL" id="PJEX01000086">
    <property type="protein sequence ID" value="TKW55818.1"/>
    <property type="molecule type" value="Genomic_DNA"/>
</dbReference>
<keyword evidence="6" id="KW-0067">ATP-binding</keyword>
<feature type="compositionally biased region" description="Basic and acidic residues" evidence="8">
    <location>
        <begin position="28"/>
        <end position="38"/>
    </location>
</feature>
<dbReference type="SMART" id="SM00220">
    <property type="entry name" value="S_TKc"/>
    <property type="match status" value="1"/>
</dbReference>
<dbReference type="SUPFAM" id="SSF56112">
    <property type="entry name" value="Protein kinase-like (PK-like)"/>
    <property type="match status" value="1"/>
</dbReference>
<accession>A0A4U6XIL3</accession>
<keyword evidence="11" id="KW-1185">Reference proteome</keyword>
<dbReference type="AlphaFoldDB" id="A0A4U6XIL3"/>
<dbReference type="InterPro" id="IPR002110">
    <property type="entry name" value="Ankyrin_rpt"/>
</dbReference>
<evidence type="ECO:0000256" key="2">
    <source>
        <dbReference type="ARBA" id="ARBA00022527"/>
    </source>
</evidence>
<dbReference type="PROSITE" id="PS50011">
    <property type="entry name" value="PROTEIN_KINASE_DOM"/>
    <property type="match status" value="1"/>
</dbReference>
<dbReference type="InterPro" id="IPR011009">
    <property type="entry name" value="Kinase-like_dom_sf"/>
</dbReference>
<proteinExistence type="inferred from homology"/>
<protein>
    <submittedName>
        <fullName evidence="10">Putative 3-phosphoinositide-dependent protein kinase 2</fullName>
    </submittedName>
</protein>
<keyword evidence="4" id="KW-0547">Nucleotide-binding</keyword>
<evidence type="ECO:0000256" key="7">
    <source>
        <dbReference type="PROSITE-ProRule" id="PRU00023"/>
    </source>
</evidence>
<dbReference type="GO" id="GO:0005524">
    <property type="term" value="F:ATP binding"/>
    <property type="evidence" value="ECO:0007669"/>
    <property type="project" value="UniProtKB-KW"/>
</dbReference>
<dbReference type="SMART" id="SM00248">
    <property type="entry name" value="ANK"/>
    <property type="match status" value="3"/>
</dbReference>
<feature type="region of interest" description="Disordered" evidence="8">
    <location>
        <begin position="1079"/>
        <end position="1104"/>
    </location>
</feature>
<dbReference type="PANTHER" id="PTHR11584">
    <property type="entry name" value="SERINE/THREONINE PROTEIN KINASE"/>
    <property type="match status" value="1"/>
</dbReference>
<feature type="domain" description="Protein kinase" evidence="9">
    <location>
        <begin position="182"/>
        <end position="457"/>
    </location>
</feature>
<evidence type="ECO:0000256" key="5">
    <source>
        <dbReference type="ARBA" id="ARBA00022777"/>
    </source>
</evidence>
<dbReference type="STRING" id="1306861.A0A4U6XIL3"/>
<feature type="region of interest" description="Disordered" evidence="8">
    <location>
        <begin position="978"/>
        <end position="1010"/>
    </location>
</feature>
<dbReference type="PROSITE" id="PS50297">
    <property type="entry name" value="ANK_REP_REGION"/>
    <property type="match status" value="1"/>
</dbReference>
<dbReference type="SUPFAM" id="SSF48403">
    <property type="entry name" value="Ankyrin repeat"/>
    <property type="match status" value="1"/>
</dbReference>
<keyword evidence="2" id="KW-0723">Serine/threonine-protein kinase</keyword>
<feature type="region of interest" description="Disordered" evidence="8">
    <location>
        <begin position="737"/>
        <end position="756"/>
    </location>
</feature>
<reference evidence="10 11" key="1">
    <citation type="journal article" date="2019" name="PLoS ONE">
        <title>Comparative genome analysis indicates high evolutionary potential of pathogenicity genes in Colletotrichum tanaceti.</title>
        <authorList>
            <person name="Lelwala R.V."/>
            <person name="Korhonen P.K."/>
            <person name="Young N.D."/>
            <person name="Scott J.B."/>
            <person name="Ades P.A."/>
            <person name="Gasser R.B."/>
            <person name="Taylor P.W.J."/>
        </authorList>
    </citation>
    <scope>NUCLEOTIDE SEQUENCE [LARGE SCALE GENOMIC DNA]</scope>
    <source>
        <strain evidence="10">BRIP57314</strain>
    </source>
</reference>
<dbReference type="InterPro" id="IPR008271">
    <property type="entry name" value="Ser/Thr_kinase_AS"/>
</dbReference>
<organism evidence="10 11">
    <name type="scientific">Colletotrichum tanaceti</name>
    <dbReference type="NCBI Taxonomy" id="1306861"/>
    <lineage>
        <taxon>Eukaryota</taxon>
        <taxon>Fungi</taxon>
        <taxon>Dikarya</taxon>
        <taxon>Ascomycota</taxon>
        <taxon>Pezizomycotina</taxon>
        <taxon>Sordariomycetes</taxon>
        <taxon>Hypocreomycetidae</taxon>
        <taxon>Glomerellales</taxon>
        <taxon>Glomerellaceae</taxon>
        <taxon>Colletotrichum</taxon>
        <taxon>Colletotrichum destructivum species complex</taxon>
    </lineage>
</organism>
<keyword evidence="7" id="KW-0040">ANK repeat</keyword>
<dbReference type="CDD" id="cd00180">
    <property type="entry name" value="PKc"/>
    <property type="match status" value="1"/>
</dbReference>
<sequence length="1104" mass="122368">MGDYHSPYYDTLRGDESEMEFNPPNKPVARETQTRQETETWSAAAKVKAMPDGLFRRALERCGLPMPNEPLAEKKFLRDSVFPEISRLLEESGKRQWSLSPRTFSILFVLNITEAMDYFVSQGRTDRFLPYSEANLPDCVPGGLRSRFIKLQNMVRCRREDVSELEESGKHIYLPGNADAYFYSSEILGRGRFAVVDRVRSWRTAQTYARKQIRRGESVLDDKTQLAAFEREMASLKTLSHRHVVRLVGSYTDPAHLGLIMTPVADVDLHDHLRRCEAKPDGRTAMLRNFFGCLATALAYVHAKKIRHKDIKPKNILVKGDQVFLADFGTSRICLDGNLTTNGVSKEGTSRYWAPEVGDNANRNRSSDVWSLGCVFLEMATTLFGRTQLDMHRFYASNGSENYQRLSLNSVATTFVTNVPLRMACETTATLETKDRKDHKDPSELNSGTIKTSEVFIVPPQGLSNAQTTTNGSPPRKPMQKKPRVRSAAAEPQPEPADKHLGDSSAETESIDTVRFSGLPSDCRPEPTNHGADILNEDEGADGITEDSEFTSPEPVRPPPFHHRDCLPLPRASLVPSYVLAGTNRFARDELQDPSLPGSAKTNVFLCGRLMFPSVVHAVAARSTAGAYSPDLQRRVLPSSDDWSHANLSIQRASEIMTPAKLRGYDRWRPRGLQCAVLQKSAYTDDILKKPRLRNSTPLHSPPPPGEVVGFLLVGVRKEVVRYLDLLFVRNERDLAEMTPRPKEEESGHDDPASPLRRETVHVDVELVTGEVTQVEAHTYVWKHRTSDLGQLWDEGHFLRGSHFQRLLVGHEMKRAEQALAGRMGISFVLVGDYLCGAVVAQDAAELERLLGRGWDPDAPCRYYGNVLHAAVVTGNEDMVGLLLDHGADVDRKDGRYGSALVAAAFGSRKAITRRLLRHGADVFASHPVHGDALYQAVGQSDYAVAEMLLEHAAWLTEDWGEICDVANEAGDREIQSLLRQTPPPGDGGGGGGGGGGPRELEPQQQQQQPSYTRILGAVVQKGIAVQAMSGNWKGRKGVAVTVAALNAGASTSILPLMRSAVGPFRALVEELRRVDRDQEHARQMDLEQASRGTPLGNEVEEEM</sequence>
<evidence type="ECO:0000256" key="1">
    <source>
        <dbReference type="ARBA" id="ARBA00006529"/>
    </source>
</evidence>
<gene>
    <name evidence="10" type="primary">PDPK2P</name>
    <name evidence="10" type="ORF">CTA1_4263</name>
</gene>
<evidence type="ECO:0000256" key="4">
    <source>
        <dbReference type="ARBA" id="ARBA00022741"/>
    </source>
</evidence>
<feature type="region of interest" description="Disordered" evidence="8">
    <location>
        <begin position="430"/>
        <end position="509"/>
    </location>
</feature>
<evidence type="ECO:0000256" key="6">
    <source>
        <dbReference type="ARBA" id="ARBA00022840"/>
    </source>
</evidence>
<dbReference type="InterPro" id="IPR036770">
    <property type="entry name" value="Ankyrin_rpt-contain_sf"/>
</dbReference>
<dbReference type="Gene3D" id="1.25.40.20">
    <property type="entry name" value="Ankyrin repeat-containing domain"/>
    <property type="match status" value="1"/>
</dbReference>
<feature type="compositionally biased region" description="Gly residues" evidence="8">
    <location>
        <begin position="987"/>
        <end position="998"/>
    </location>
</feature>
<feature type="compositionally biased region" description="Basic and acidic residues" evidence="8">
    <location>
        <begin position="432"/>
        <end position="443"/>
    </location>
</feature>
<dbReference type="PROSITE" id="PS50088">
    <property type="entry name" value="ANK_REPEAT"/>
    <property type="match status" value="1"/>
</dbReference>
<dbReference type="InterPro" id="IPR000719">
    <property type="entry name" value="Prot_kinase_dom"/>
</dbReference>
<dbReference type="Pfam" id="PF12796">
    <property type="entry name" value="Ank_2"/>
    <property type="match status" value="1"/>
</dbReference>
<dbReference type="GO" id="GO:0004674">
    <property type="term" value="F:protein serine/threonine kinase activity"/>
    <property type="evidence" value="ECO:0007669"/>
    <property type="project" value="UniProtKB-KW"/>
</dbReference>
<evidence type="ECO:0000313" key="11">
    <source>
        <dbReference type="Proteomes" id="UP000310108"/>
    </source>
</evidence>
<dbReference type="PANTHER" id="PTHR11584:SF369">
    <property type="entry name" value="MITOGEN-ACTIVATED PROTEIN KINASE KINASE KINASE 19-RELATED"/>
    <property type="match status" value="1"/>
</dbReference>
<dbReference type="Gene3D" id="1.10.510.10">
    <property type="entry name" value="Transferase(Phosphotransferase) domain 1"/>
    <property type="match status" value="1"/>
</dbReference>
<name>A0A4U6XIL3_9PEZI</name>
<feature type="repeat" description="ANK" evidence="7">
    <location>
        <begin position="868"/>
        <end position="895"/>
    </location>
</feature>
<evidence type="ECO:0000313" key="10">
    <source>
        <dbReference type="EMBL" id="TKW55818.1"/>
    </source>
</evidence>
<evidence type="ECO:0000256" key="3">
    <source>
        <dbReference type="ARBA" id="ARBA00022679"/>
    </source>
</evidence>
<dbReference type="Pfam" id="PF00069">
    <property type="entry name" value="Pkinase"/>
    <property type="match status" value="1"/>
</dbReference>
<keyword evidence="3" id="KW-0808">Transferase</keyword>
<keyword evidence="5 10" id="KW-0418">Kinase</keyword>
<comment type="caution">
    <text evidence="10">The sequence shown here is derived from an EMBL/GenBank/DDBJ whole genome shotgun (WGS) entry which is preliminary data.</text>
</comment>
<feature type="region of interest" description="Disordered" evidence="8">
    <location>
        <begin position="1"/>
        <end position="40"/>
    </location>
</feature>
<evidence type="ECO:0000256" key="8">
    <source>
        <dbReference type="SAM" id="MobiDB-lite"/>
    </source>
</evidence>
<comment type="similarity">
    <text evidence="1">Belongs to the protein kinase superfamily. STE Ser/Thr protein kinase family. MAP kinase kinase kinase subfamily.</text>
</comment>
<evidence type="ECO:0000259" key="9">
    <source>
        <dbReference type="PROSITE" id="PS50011"/>
    </source>
</evidence>
<dbReference type="PROSITE" id="PS00108">
    <property type="entry name" value="PROTEIN_KINASE_ST"/>
    <property type="match status" value="1"/>
</dbReference>
<feature type="compositionally biased region" description="Polar residues" evidence="8">
    <location>
        <begin position="462"/>
        <end position="473"/>
    </location>
</feature>
<dbReference type="Proteomes" id="UP000310108">
    <property type="component" value="Unassembled WGS sequence"/>
</dbReference>